<dbReference type="Pfam" id="PF00535">
    <property type="entry name" value="Glycos_transf_2"/>
    <property type="match status" value="1"/>
</dbReference>
<dbReference type="PANTHER" id="PTHR22916:SF3">
    <property type="entry name" value="UDP-GLCNAC:BETAGAL BETA-1,3-N-ACETYLGLUCOSAMINYLTRANSFERASE-LIKE PROTEIN 1"/>
    <property type="match status" value="1"/>
</dbReference>
<evidence type="ECO:0000256" key="1">
    <source>
        <dbReference type="SAM" id="MobiDB-lite"/>
    </source>
</evidence>
<dbReference type="PANTHER" id="PTHR22916">
    <property type="entry name" value="GLYCOSYLTRANSFERASE"/>
    <property type="match status" value="1"/>
</dbReference>
<dbReference type="EMBL" id="FN668655">
    <property type="protein sequence ID" value="CBK23123.2"/>
    <property type="molecule type" value="Genomic_DNA"/>
</dbReference>
<dbReference type="InterPro" id="IPR029044">
    <property type="entry name" value="Nucleotide-diphossugar_trans"/>
</dbReference>
<evidence type="ECO:0000259" key="2">
    <source>
        <dbReference type="Pfam" id="PF00535"/>
    </source>
</evidence>
<gene>
    <name evidence="3" type="ORF">GSBLH_T00003049001</name>
</gene>
<dbReference type="InterPro" id="IPR001173">
    <property type="entry name" value="Glyco_trans_2-like"/>
</dbReference>
<reference evidence="3" key="1">
    <citation type="submission" date="2010-02" db="EMBL/GenBank/DDBJ databases">
        <title>Sequencing and annotation of the Blastocystis hominis genome.</title>
        <authorList>
            <person name="Wincker P."/>
        </authorList>
    </citation>
    <scope>NUCLEOTIDE SEQUENCE</scope>
    <source>
        <strain evidence="3">Singapore isolate B</strain>
    </source>
</reference>
<proteinExistence type="predicted"/>
<organism evidence="3">
    <name type="scientific">Blastocystis hominis</name>
    <dbReference type="NCBI Taxonomy" id="12968"/>
    <lineage>
        <taxon>Eukaryota</taxon>
        <taxon>Sar</taxon>
        <taxon>Stramenopiles</taxon>
        <taxon>Bigyra</taxon>
        <taxon>Opalozoa</taxon>
        <taxon>Opalinata</taxon>
        <taxon>Blastocystidae</taxon>
        <taxon>Blastocystis</taxon>
    </lineage>
</organism>
<sequence>MSQQNQTTDSDSACSNKQPSTEIDVSIIIPIHNEKEFLDECFEGIDKQTYTGTIELSIYNDRSTDGSEQIVQKWIEHFKQKGIPSVYSENTGTTGGCGFAKNCCVKQSHGKYLCFQDADDVMYPERIAKQVEVLKNHPNAIVGTHFERKPDNSMRHYSEWMNKLTDADLELYQYREVLIIQPTWMMTRETFDKVGGYSQPESENGPYPEDLDFYHRHLDLHGELRVVPEVLLMYRMHDHNTCAKIPRRKILRVKLRALERRVLNSLDHFSVWGAGRDGRNFVNDLSEKNRKKVVCFGDVDVKKVGNLERIRANPLTDVDLPIVHYSELQPPVICCVALGRTNGVFESNVQSMGWKAGKDFWYFNSRVCDKQNKTRHKKKDSFEPGNADPYSQTPRQ</sequence>
<name>D8M4Y4_BLAHO</name>
<evidence type="ECO:0000313" key="4">
    <source>
        <dbReference type="Proteomes" id="UP000008312"/>
    </source>
</evidence>
<protein>
    <recommendedName>
        <fullName evidence="2">Glycosyltransferase 2-like domain-containing protein</fullName>
    </recommendedName>
</protein>
<accession>D8M4Y4</accession>
<feature type="domain" description="Glycosyltransferase 2-like" evidence="2">
    <location>
        <begin position="26"/>
        <end position="193"/>
    </location>
</feature>
<dbReference type="GO" id="GO:0016758">
    <property type="term" value="F:hexosyltransferase activity"/>
    <property type="evidence" value="ECO:0007669"/>
    <property type="project" value="UniProtKB-ARBA"/>
</dbReference>
<dbReference type="AlphaFoldDB" id="D8M4Y4"/>
<dbReference type="OMA" id="GWPEDYD"/>
<dbReference type="RefSeq" id="XP_012897171.1">
    <property type="nucleotide sequence ID" value="XM_013041717.1"/>
</dbReference>
<dbReference type="OrthoDB" id="206708at2759"/>
<dbReference type="GeneID" id="24920172"/>
<evidence type="ECO:0000313" key="3">
    <source>
        <dbReference type="EMBL" id="CBK23123.2"/>
    </source>
</evidence>
<feature type="region of interest" description="Disordered" evidence="1">
    <location>
        <begin position="372"/>
        <end position="396"/>
    </location>
</feature>
<dbReference type="InParanoid" id="D8M4Y4"/>
<dbReference type="SUPFAM" id="SSF53448">
    <property type="entry name" value="Nucleotide-diphospho-sugar transferases"/>
    <property type="match status" value="1"/>
</dbReference>
<dbReference type="Gene3D" id="3.90.550.10">
    <property type="entry name" value="Spore Coat Polysaccharide Biosynthesis Protein SpsA, Chain A"/>
    <property type="match status" value="1"/>
</dbReference>
<keyword evidence="4" id="KW-1185">Reference proteome</keyword>
<dbReference type="Proteomes" id="UP000008312">
    <property type="component" value="Unassembled WGS sequence"/>
</dbReference>